<reference evidence="2 3" key="1">
    <citation type="submission" date="2015-09" db="EMBL/GenBank/DDBJ databases">
        <authorList>
            <consortium name="Pathogen Informatics"/>
        </authorList>
    </citation>
    <scope>NUCLEOTIDE SEQUENCE [LARGE SCALE GENOMIC DNA]</scope>
    <source>
        <strain evidence="2 3">2789STDY5608838</strain>
    </source>
</reference>
<evidence type="ECO:0000313" key="2">
    <source>
        <dbReference type="EMBL" id="CUN68381.1"/>
    </source>
</evidence>
<protein>
    <submittedName>
        <fullName evidence="2">Polysaccharide pyruvyl transferase</fullName>
    </submittedName>
</protein>
<dbReference type="AlphaFoldDB" id="A0A173YW36"/>
<dbReference type="GO" id="GO:0016740">
    <property type="term" value="F:transferase activity"/>
    <property type="evidence" value="ECO:0007669"/>
    <property type="project" value="UniProtKB-KW"/>
</dbReference>
<keyword evidence="2" id="KW-0808">Transferase</keyword>
<feature type="domain" description="Polysaccharide pyruvyl transferase" evidence="1">
    <location>
        <begin position="15"/>
        <end position="324"/>
    </location>
</feature>
<gene>
    <name evidence="2" type="ORF">ERS852395_01028</name>
</gene>
<sequence>MKKIGIITLYYNNDNYGGIAQSYALNRYIEKLGFDSELISYKRSPVHIPNLRERIKKEGFFAVIRSKLELFPSKLYLKISTKYAVNKYGSELESKLNIRRAAFQRSRELPKHSEVYTEETISGCIGKYDCYVSGSDQIWKPGVLQPPYVFEFLPIEYKRISYASSITVTDYPLQYGDYMKKCLAQYSWISVRETSAKNYLEKLLDKSVDVVVDPTLLLDEDEWNNLANERIVEDHYMFVYLLGEDHKQRKLITQYAKDRNLRIVTLPHVEGKVRAADIGFGNVQLYDVDLASFLSLIKYADCVCTDSFHAVVFSNIFKTDFLAFERVVLSKKANMNSRMDTLLKMLGESNKFVYKNSIITDINKKPADFTSANEKLKINVDKSRMLLNKALIS</sequence>
<dbReference type="RefSeq" id="WP_055052899.1">
    <property type="nucleotide sequence ID" value="NZ_CYZA01000004.1"/>
</dbReference>
<proteinExistence type="predicted"/>
<evidence type="ECO:0000313" key="3">
    <source>
        <dbReference type="Proteomes" id="UP000095447"/>
    </source>
</evidence>
<dbReference type="EMBL" id="CYZA01000004">
    <property type="protein sequence ID" value="CUN68381.1"/>
    <property type="molecule type" value="Genomic_DNA"/>
</dbReference>
<evidence type="ECO:0000259" key="1">
    <source>
        <dbReference type="Pfam" id="PF04230"/>
    </source>
</evidence>
<name>A0A173YW36_9FIRM</name>
<dbReference type="InterPro" id="IPR007345">
    <property type="entry name" value="Polysacch_pyruvyl_Trfase"/>
</dbReference>
<dbReference type="Pfam" id="PF04230">
    <property type="entry name" value="PS_pyruv_trans"/>
    <property type="match status" value="1"/>
</dbReference>
<dbReference type="Proteomes" id="UP000095447">
    <property type="component" value="Unassembled WGS sequence"/>
</dbReference>
<accession>A0A173YW36</accession>
<organism evidence="2 3">
    <name type="scientific">Blautia obeum</name>
    <dbReference type="NCBI Taxonomy" id="40520"/>
    <lineage>
        <taxon>Bacteria</taxon>
        <taxon>Bacillati</taxon>
        <taxon>Bacillota</taxon>
        <taxon>Clostridia</taxon>
        <taxon>Lachnospirales</taxon>
        <taxon>Lachnospiraceae</taxon>
        <taxon>Blautia</taxon>
    </lineage>
</organism>